<dbReference type="AlphaFoldDB" id="A0A9Q8Y1J1"/>
<dbReference type="RefSeq" id="WP_252175416.1">
    <property type="nucleotide sequence ID" value="NZ_CP086395.1"/>
</dbReference>
<accession>A0A9Q8Y1J1</accession>
<gene>
    <name evidence="2" type="ORF">LMK00_10380</name>
</gene>
<dbReference type="KEGG" id="lfo:LMK00_10380"/>
<name>A0A9Q8Y1J1_9LACT</name>
<sequence length="588" mass="67086">MTDREDKLQLLDWDDEIDCAKSGHQMSQKQLIKHREAWERLEHNLKKVLELPWEEFDNPDSGKIPRALDKVHVLHRDIYKYPILVSKNSGIDNSRIKHPSLYLNNGLISVAIGYGVLSSKKVLGSAKDEDEKKEVTIKDESAPRFVSAILDYLHGTIAFMGDQLFAINKQQLIKLSESSLGKRYRTNQKSLFQAEDVMNILKFIHLKFGLEPVKTIKTEVVAAADFQIDFKKREIYKDTLPKDDECYFKYFEGQNYDCISDLALTYAKFLSEVTDDPDSLHNASLQPTYQMLVSCGLIKKDKFFVSKSRERTGKGLRNGIISSLFDTKTVNLNELANKATGAMAWANLDGKEMYLATESAGLDRQLEIMLKIIATETVAQGRKQGRDYSEVDLSGILSIDTNEKVLFSSGMKSRAVNIAFKDRPINETDEERKAWFDPYAKPLTENKAGGGLAALFHSFIIWKSSNFKFKFKQVEMNNFTGDDAEFDDVQVYVMDKMIKGDEVVLITNNEELKQLLKETYVGNTKKSDRKKALDEIGTSERKSQVVHAANPERKSIRHIRKINPKRFQKASTAYMEQIMEDAKFISNP</sequence>
<protein>
    <submittedName>
        <fullName evidence="2">Uncharacterized protein</fullName>
    </submittedName>
</protein>
<organism evidence="2 3">
    <name type="scientific">Lactococcus formosensis</name>
    <dbReference type="NCBI Taxonomy" id="1281486"/>
    <lineage>
        <taxon>Bacteria</taxon>
        <taxon>Bacillati</taxon>
        <taxon>Bacillota</taxon>
        <taxon>Bacilli</taxon>
        <taxon>Lactobacillales</taxon>
        <taxon>Streptococcaceae</taxon>
        <taxon>Lactococcus</taxon>
    </lineage>
</organism>
<feature type="compositionally biased region" description="Basic and acidic residues" evidence="1">
    <location>
        <begin position="530"/>
        <end position="543"/>
    </location>
</feature>
<evidence type="ECO:0000256" key="1">
    <source>
        <dbReference type="SAM" id="MobiDB-lite"/>
    </source>
</evidence>
<proteinExistence type="predicted"/>
<dbReference type="Proteomes" id="UP001056730">
    <property type="component" value="Chromosome"/>
</dbReference>
<dbReference type="EMBL" id="CP086395">
    <property type="protein sequence ID" value="USJ20206.1"/>
    <property type="molecule type" value="Genomic_DNA"/>
</dbReference>
<feature type="region of interest" description="Disordered" evidence="1">
    <location>
        <begin position="528"/>
        <end position="548"/>
    </location>
</feature>
<evidence type="ECO:0000313" key="3">
    <source>
        <dbReference type="Proteomes" id="UP001056730"/>
    </source>
</evidence>
<reference evidence="2" key="1">
    <citation type="journal article" date="2022" name="Front. Microbiol.">
        <title>Feed Insects as a Reservoir of Granadaene-Producing Lactococci.</title>
        <authorList>
            <person name="Neuzil-Bunesova V."/>
            <person name="Ramirez Garcia A."/>
            <person name="Modrackova N."/>
            <person name="Makovska M."/>
            <person name="Sabolova M."/>
            <person name="Sproer C."/>
            <person name="Bunk B."/>
            <person name="Blom J."/>
            <person name="Schwab C."/>
        </authorList>
    </citation>
    <scope>NUCLEOTIDE SEQUENCE</scope>
    <source>
        <strain evidence="2">I4/6O</strain>
    </source>
</reference>
<evidence type="ECO:0000313" key="2">
    <source>
        <dbReference type="EMBL" id="USJ20206.1"/>
    </source>
</evidence>